<dbReference type="Proteomes" id="UP001215712">
    <property type="component" value="Unassembled WGS sequence"/>
</dbReference>
<proteinExistence type="predicted"/>
<reference evidence="1" key="2">
    <citation type="submission" date="2023-01" db="EMBL/GenBank/DDBJ databases">
        <authorList>
            <person name="Petersen C."/>
        </authorList>
    </citation>
    <scope>NUCLEOTIDE SEQUENCE</scope>
    <source>
        <strain evidence="1">IBT 17514</strain>
    </source>
</reference>
<name>A0AAD6N137_9EURO</name>
<sequence>MTPGPIEQKNFDIVTDFLQPDSQMTVAKAAFQINELTPMKQEARGEEGEIEEPQSYLREMWAFLSIICKQIPHEHPSQDKLVSLIRELKLLPSEEFTIGRTGKALLWADLPWIAECWYDEWDGLNFFAFSARLLQSGFTGMPNWLTHSVTTRWFSFVTTTMSYALEDEISQSNTCTWETRDYQICAAAQWVEYSREAIFQKVEREFLTREPKETETADQSLSLYKGGVSFHESGGIIGKQDSVLLERESVERFKFLKKLHLYLARLRCRWQS</sequence>
<keyword evidence="2" id="KW-1185">Reference proteome</keyword>
<dbReference type="PANTHER" id="PTHR38797">
    <property type="entry name" value="NUCLEAR PORE COMPLEX PROTEIN NUP85-RELATED"/>
    <property type="match status" value="1"/>
</dbReference>
<evidence type="ECO:0000313" key="2">
    <source>
        <dbReference type="Proteomes" id="UP001215712"/>
    </source>
</evidence>
<reference evidence="1" key="1">
    <citation type="journal article" date="2023" name="IMA Fungus">
        <title>Comparative genomic study of the Penicillium genus elucidates a diverse pangenome and 15 lateral gene transfer events.</title>
        <authorList>
            <person name="Petersen C."/>
            <person name="Sorensen T."/>
            <person name="Nielsen M.R."/>
            <person name="Sondergaard T.E."/>
            <person name="Sorensen J.L."/>
            <person name="Fitzpatrick D.A."/>
            <person name="Frisvad J.C."/>
            <person name="Nielsen K.L."/>
        </authorList>
    </citation>
    <scope>NUCLEOTIDE SEQUENCE</scope>
    <source>
        <strain evidence="1">IBT 17514</strain>
    </source>
</reference>
<dbReference type="EMBL" id="JAQJAN010000001">
    <property type="protein sequence ID" value="KAJ5740908.1"/>
    <property type="molecule type" value="Genomic_DNA"/>
</dbReference>
<protein>
    <submittedName>
        <fullName evidence="1">Uncharacterized protein</fullName>
    </submittedName>
</protein>
<dbReference type="AlphaFoldDB" id="A0AAD6N137"/>
<dbReference type="InterPro" id="IPR022085">
    <property type="entry name" value="OpdG"/>
</dbReference>
<dbReference type="PANTHER" id="PTHR38797:SF4">
    <property type="entry name" value="NUCLEAR PORE COMPLEX PROTEIN NUP85"/>
    <property type="match status" value="1"/>
</dbReference>
<evidence type="ECO:0000313" key="1">
    <source>
        <dbReference type="EMBL" id="KAJ5740908.1"/>
    </source>
</evidence>
<accession>A0AAD6N137</accession>
<organism evidence="1 2">
    <name type="scientific">Penicillium malachiteum</name>
    <dbReference type="NCBI Taxonomy" id="1324776"/>
    <lineage>
        <taxon>Eukaryota</taxon>
        <taxon>Fungi</taxon>
        <taxon>Dikarya</taxon>
        <taxon>Ascomycota</taxon>
        <taxon>Pezizomycotina</taxon>
        <taxon>Eurotiomycetes</taxon>
        <taxon>Eurotiomycetidae</taxon>
        <taxon>Eurotiales</taxon>
        <taxon>Aspergillaceae</taxon>
        <taxon>Penicillium</taxon>
    </lineage>
</organism>
<comment type="caution">
    <text evidence="1">The sequence shown here is derived from an EMBL/GenBank/DDBJ whole genome shotgun (WGS) entry which is preliminary data.</text>
</comment>
<dbReference type="InterPro" id="IPR053204">
    <property type="entry name" value="Oxopyrrolidines_Biosynth-assoc"/>
</dbReference>
<dbReference type="Pfam" id="PF12311">
    <property type="entry name" value="DUF3632"/>
    <property type="match status" value="1"/>
</dbReference>
<gene>
    <name evidence="1" type="ORF">N7493_000780</name>
</gene>